<dbReference type="InterPro" id="IPR016161">
    <property type="entry name" value="Ald_DH/histidinol_DH"/>
</dbReference>
<sequence length="508" mass="53959">MSADWVRPGWRLFRRPSRACHPPIGNEQGFGTMVNRHVGFVNGEWQGGLAEWVASVDPASGEELGSIALTPPEAVAGILDCAERGFAHWRHVSPAERGEILRRAAAILRRDAEAHARAIVCEQGKPLAEARLEVSVSAEMMEWSAAEGQRQYGRLIPPRDPRFHQYVQREPVGICLLIPSWNVPLMFVARKFSEALAAGCSAVLIGSKQVPSAATAVITALAEAGLPPGVANLVFGSNALLSTAFLESGRIAKLSFTGSTDVGRHLSRIAADKVVKATLELGGHAPTIIDRDVDIEATAATLTASKFRNCGQVCNSPTRIFVHADIYDRFASAFSQRAAALRLGHGLAAGTQMGPLASARQLRRIEAMSEDARARGGRVLTGGVARKGPGNFFAPTVVDQLPADAAILNDEPFGPIAALIRFDDLDTAIARANALPYGLAAYCYTRSIRTQHRVANGLRAGMIGINTPQISLPETPFGGVGQSGNGSEGGSEGVAGYLTTKYVSQFVA</sequence>
<dbReference type="AlphaFoldDB" id="A0A2T7UM65"/>
<comment type="caution">
    <text evidence="4">The sequence shown here is derived from an EMBL/GenBank/DDBJ whole genome shotgun (WGS) entry which is preliminary data.</text>
</comment>
<dbReference type="PANTHER" id="PTHR43353:SF5">
    <property type="entry name" value="SUCCINATE-SEMIALDEHYDE DEHYDROGENASE, MITOCHONDRIAL"/>
    <property type="match status" value="1"/>
</dbReference>
<feature type="domain" description="Aldehyde dehydrogenase" evidence="3">
    <location>
        <begin position="53"/>
        <end position="503"/>
    </location>
</feature>
<dbReference type="FunFam" id="3.40.309.10:FF:000009">
    <property type="entry name" value="Aldehyde dehydrogenase A"/>
    <property type="match status" value="1"/>
</dbReference>
<dbReference type="CDD" id="cd07103">
    <property type="entry name" value="ALDH_F5_SSADH_GabD"/>
    <property type="match status" value="1"/>
</dbReference>
<evidence type="ECO:0000256" key="1">
    <source>
        <dbReference type="ARBA" id="ARBA00009986"/>
    </source>
</evidence>
<keyword evidence="5" id="KW-1185">Reference proteome</keyword>
<dbReference type="SUPFAM" id="SSF53720">
    <property type="entry name" value="ALDH-like"/>
    <property type="match status" value="1"/>
</dbReference>
<reference evidence="4 5" key="1">
    <citation type="journal article" date="2011" name="Syst. Appl. Microbiol.">
        <title>Defluviimonas denitrificans gen. nov., sp. nov., and Pararhodobacter aggregans gen. nov., sp. nov., non-phototrophic Rhodobacteraceae from the biofilter of a marine aquaculture.</title>
        <authorList>
            <person name="Foesel B.U."/>
            <person name="Drake H.L."/>
            <person name="Schramm A."/>
        </authorList>
    </citation>
    <scope>NUCLEOTIDE SEQUENCE [LARGE SCALE GENOMIC DNA]</scope>
    <source>
        <strain evidence="4 5">D1-19</strain>
    </source>
</reference>
<dbReference type="Gene3D" id="3.40.309.10">
    <property type="entry name" value="Aldehyde Dehydrogenase, Chain A, domain 2"/>
    <property type="match status" value="1"/>
</dbReference>
<accession>A0A2T7UM65</accession>
<name>A0A2T7UM65_9RHOB</name>
<dbReference type="GO" id="GO:0004777">
    <property type="term" value="F:succinate-semialdehyde dehydrogenase (NAD+) activity"/>
    <property type="evidence" value="ECO:0007669"/>
    <property type="project" value="TreeGrafter"/>
</dbReference>
<keyword evidence="2" id="KW-0560">Oxidoreductase</keyword>
<dbReference type="EMBL" id="QDDR01000012">
    <property type="protein sequence ID" value="PVE45739.1"/>
    <property type="molecule type" value="Genomic_DNA"/>
</dbReference>
<dbReference type="GO" id="GO:0009450">
    <property type="term" value="P:gamma-aminobutyric acid catabolic process"/>
    <property type="evidence" value="ECO:0007669"/>
    <property type="project" value="TreeGrafter"/>
</dbReference>
<dbReference type="InterPro" id="IPR050740">
    <property type="entry name" value="Aldehyde_DH_Superfamily"/>
</dbReference>
<gene>
    <name evidence="4" type="ORF">DDE23_19740</name>
</gene>
<dbReference type="InterPro" id="IPR016163">
    <property type="entry name" value="Ald_DH_C"/>
</dbReference>
<dbReference type="FunFam" id="3.40.605.10:FF:000063">
    <property type="entry name" value="Succinate-semialdehyde dehydrogenase, mitochondrial"/>
    <property type="match status" value="1"/>
</dbReference>
<evidence type="ECO:0000259" key="3">
    <source>
        <dbReference type="Pfam" id="PF00171"/>
    </source>
</evidence>
<dbReference type="Gene3D" id="3.40.605.10">
    <property type="entry name" value="Aldehyde Dehydrogenase, Chain A, domain 1"/>
    <property type="match status" value="1"/>
</dbReference>
<dbReference type="InterPro" id="IPR016162">
    <property type="entry name" value="Ald_DH_N"/>
</dbReference>
<evidence type="ECO:0000313" key="5">
    <source>
        <dbReference type="Proteomes" id="UP000244810"/>
    </source>
</evidence>
<proteinExistence type="inferred from homology"/>
<evidence type="ECO:0000256" key="2">
    <source>
        <dbReference type="ARBA" id="ARBA00023002"/>
    </source>
</evidence>
<dbReference type="Pfam" id="PF00171">
    <property type="entry name" value="Aldedh"/>
    <property type="match status" value="1"/>
</dbReference>
<dbReference type="PANTHER" id="PTHR43353">
    <property type="entry name" value="SUCCINATE-SEMIALDEHYDE DEHYDROGENASE, MITOCHONDRIAL"/>
    <property type="match status" value="1"/>
</dbReference>
<dbReference type="InterPro" id="IPR015590">
    <property type="entry name" value="Aldehyde_DH_dom"/>
</dbReference>
<organism evidence="4 5">
    <name type="scientific">Pararhodobacter aggregans</name>
    <dbReference type="NCBI Taxonomy" id="404875"/>
    <lineage>
        <taxon>Bacteria</taxon>
        <taxon>Pseudomonadati</taxon>
        <taxon>Pseudomonadota</taxon>
        <taxon>Alphaproteobacteria</taxon>
        <taxon>Rhodobacterales</taxon>
        <taxon>Paracoccaceae</taxon>
        <taxon>Pararhodobacter</taxon>
    </lineage>
</organism>
<evidence type="ECO:0000313" key="4">
    <source>
        <dbReference type="EMBL" id="PVE45739.1"/>
    </source>
</evidence>
<dbReference type="Proteomes" id="UP000244810">
    <property type="component" value="Unassembled WGS sequence"/>
</dbReference>
<comment type="similarity">
    <text evidence="1">Belongs to the aldehyde dehydrogenase family.</text>
</comment>
<protein>
    <submittedName>
        <fullName evidence="4">NAD-dependent succinate-semialdehyde dehydrogenase</fullName>
    </submittedName>
</protein>